<evidence type="ECO:0000256" key="4">
    <source>
        <dbReference type="ARBA" id="ARBA00023125"/>
    </source>
</evidence>
<keyword evidence="8" id="KW-1185">Reference proteome</keyword>
<evidence type="ECO:0000256" key="1">
    <source>
        <dbReference type="ARBA" id="ARBA00004123"/>
    </source>
</evidence>
<organism evidence="7 8">
    <name type="scientific">Petromyces alliaceus</name>
    <name type="common">Aspergillus alliaceus</name>
    <dbReference type="NCBI Taxonomy" id="209559"/>
    <lineage>
        <taxon>Eukaryota</taxon>
        <taxon>Fungi</taxon>
        <taxon>Dikarya</taxon>
        <taxon>Ascomycota</taxon>
        <taxon>Pezizomycotina</taxon>
        <taxon>Eurotiomycetes</taxon>
        <taxon>Eurotiomycetidae</taxon>
        <taxon>Eurotiales</taxon>
        <taxon>Aspergillaceae</taxon>
        <taxon>Aspergillus</taxon>
        <taxon>Aspergillus subgen. Circumdati</taxon>
    </lineage>
</organism>
<evidence type="ECO:0000256" key="2">
    <source>
        <dbReference type="ARBA" id="ARBA00010977"/>
    </source>
</evidence>
<protein>
    <submittedName>
        <fullName evidence="7">Uncharacterized protein</fullName>
    </submittedName>
</protein>
<evidence type="ECO:0000313" key="8">
    <source>
        <dbReference type="Proteomes" id="UP000541154"/>
    </source>
</evidence>
<dbReference type="InterPro" id="IPR020795">
    <property type="entry name" value="ORC3"/>
</dbReference>
<feature type="region of interest" description="Disordered" evidence="6">
    <location>
        <begin position="1"/>
        <end position="62"/>
    </location>
</feature>
<sequence length="696" mass="78990">MDLETEAHGVAKDGSNTQGVYIYRPATSAKAPGERPSKRRKVQPQTKEQKSESHPFVPLLNGEEDEKSVELRYNAYRRLWSDQETKIQEILSDVDSEVLENVSSFVRSTSPQTYDGCIPTALITVGSNVSSLGRLLSKLNDQLTIAEEGGVVTLESGDAPNLKTTLKNIIRAAVANTEGNDGYQNFLTDREGPRLLGYDLDLLGDYVKRKGIKRLVLAFRDSEAFDPNILTDLLSLLSSWLDRIPFTLLFGISTSVELFEGRLPRSSVALLRGRYFEIHGASNCVDRIYERLQGDRNGRFWLGRNITGVLFEKSNDYFQTPEAFSRTVKYAYMTHFFANPLAMLLSDDVSVNMQNGKLCEAIRNLPSFRRFCEHLLDDESSEKVRKLLESDDFLFQQSLEYLKTGQQRMRDIFEAVKAIHLGLNNLKISRKSTMLDLSIRALSGDLQDSTYMDDLLRGLKSLDSYNLKDFLAVMPQALTDRLEDQEIQKDFETLVQTYHGTVPLRSEYDSHNSILATATVVQQRVKLSKSRAKLSQHNIEYTKIIDRIHALSERFFTETLVKPQDLFLHEAFLLDMKNPLKEIFSPRPRFAIERALANPFDYLISTSENSEAKISAQQPATAILYQLYLESGALVNVHDLWQAFYAVFESEQGDACDERMAMTLFYRAVSELKALGMFKSSRKKVDHAAKTAWIGL</sequence>
<dbReference type="PANTHER" id="PTHR12748:SF0">
    <property type="entry name" value="ORIGIN RECOGNITION COMPLEX SUBUNIT 3"/>
    <property type="match status" value="1"/>
</dbReference>
<dbReference type="Pfam" id="PF18137">
    <property type="entry name" value="WHD_ORC"/>
    <property type="match status" value="1"/>
</dbReference>
<name>A0A5N6FKM3_PETAA</name>
<reference evidence="7 8" key="1">
    <citation type="submission" date="2019-04" db="EMBL/GenBank/DDBJ databases">
        <title>Aspergillus burnettii sp. nov., novel species from soil in southeast Queensland.</title>
        <authorList>
            <person name="Gilchrist C.L.M."/>
            <person name="Pitt J.I."/>
            <person name="Lange L."/>
            <person name="Lacey H.J."/>
            <person name="Vuong D."/>
            <person name="Midgley D.J."/>
            <person name="Greenfield P."/>
            <person name="Bradbury M."/>
            <person name="Lacey E."/>
            <person name="Busk P.K."/>
            <person name="Pilgaard B."/>
            <person name="Chooi Y.H."/>
            <person name="Piggott A.M."/>
        </authorList>
    </citation>
    <scope>NUCLEOTIDE SEQUENCE [LARGE SCALE GENOMIC DNA]</scope>
    <source>
        <strain evidence="7 8">FRR 5400</strain>
    </source>
</reference>
<gene>
    <name evidence="7" type="ORF">ETB97_010181</name>
</gene>
<dbReference type="GO" id="GO:0005656">
    <property type="term" value="C:nuclear pre-replicative complex"/>
    <property type="evidence" value="ECO:0007669"/>
    <property type="project" value="TreeGrafter"/>
</dbReference>
<comment type="subcellular location">
    <subcellularLocation>
        <location evidence="1">Nucleus</location>
    </subcellularLocation>
</comment>
<dbReference type="CDD" id="cd20704">
    <property type="entry name" value="Orc3"/>
    <property type="match status" value="1"/>
</dbReference>
<dbReference type="InterPro" id="IPR045667">
    <property type="entry name" value="ORC3_N"/>
</dbReference>
<dbReference type="AlphaFoldDB" id="A0A5N6FKM3"/>
<dbReference type="GO" id="GO:0005664">
    <property type="term" value="C:nuclear origin of replication recognition complex"/>
    <property type="evidence" value="ECO:0007669"/>
    <property type="project" value="InterPro"/>
</dbReference>
<evidence type="ECO:0000313" key="7">
    <source>
        <dbReference type="EMBL" id="KAF5863422.1"/>
    </source>
</evidence>
<dbReference type="Proteomes" id="UP000541154">
    <property type="component" value="Unassembled WGS sequence"/>
</dbReference>
<evidence type="ECO:0000256" key="5">
    <source>
        <dbReference type="ARBA" id="ARBA00023242"/>
    </source>
</evidence>
<dbReference type="InterPro" id="IPR040855">
    <property type="entry name" value="ORC_WH_C"/>
</dbReference>
<dbReference type="GO" id="GO:0006270">
    <property type="term" value="P:DNA replication initiation"/>
    <property type="evidence" value="ECO:0007669"/>
    <property type="project" value="TreeGrafter"/>
</dbReference>
<accession>A0A8H6A805</accession>
<dbReference type="OMA" id="YCLMEHY"/>
<dbReference type="GO" id="GO:0031261">
    <property type="term" value="C:DNA replication preinitiation complex"/>
    <property type="evidence" value="ECO:0007669"/>
    <property type="project" value="TreeGrafter"/>
</dbReference>
<feature type="compositionally biased region" description="Basic and acidic residues" evidence="6">
    <location>
        <begin position="1"/>
        <end position="11"/>
    </location>
</feature>
<proteinExistence type="inferred from homology"/>
<keyword evidence="4" id="KW-0238">DNA-binding</keyword>
<evidence type="ECO:0000256" key="6">
    <source>
        <dbReference type="SAM" id="MobiDB-lite"/>
    </source>
</evidence>
<keyword evidence="5" id="KW-0539">Nucleus</keyword>
<dbReference type="GO" id="GO:0003688">
    <property type="term" value="F:DNA replication origin binding"/>
    <property type="evidence" value="ECO:0007669"/>
    <property type="project" value="TreeGrafter"/>
</dbReference>
<dbReference type="EMBL" id="SPNV01000052">
    <property type="protein sequence ID" value="KAF5863422.1"/>
    <property type="molecule type" value="Genomic_DNA"/>
</dbReference>
<comment type="caution">
    <text evidence="7">The sequence shown here is derived from an EMBL/GenBank/DDBJ whole genome shotgun (WGS) entry which is preliminary data.</text>
</comment>
<accession>A0A5N6FKM3</accession>
<comment type="similarity">
    <text evidence="2">Belongs to the ORC3 family.</text>
</comment>
<evidence type="ECO:0000256" key="3">
    <source>
        <dbReference type="ARBA" id="ARBA00022705"/>
    </source>
</evidence>
<keyword evidence="3" id="KW-0235">DNA replication</keyword>
<dbReference type="Pfam" id="PF07034">
    <property type="entry name" value="ORC3_N"/>
    <property type="match status" value="1"/>
</dbReference>
<dbReference type="PANTHER" id="PTHR12748">
    <property type="entry name" value="ORIGIN RECOGNITION COMPLEX SUBUNIT 3"/>
    <property type="match status" value="1"/>
</dbReference>